<dbReference type="PROSITE" id="PS00977">
    <property type="entry name" value="FAD_G3PDH_1"/>
    <property type="match status" value="1"/>
</dbReference>
<dbReference type="Gene3D" id="3.50.50.60">
    <property type="entry name" value="FAD/NAD(P)-binding domain"/>
    <property type="match status" value="2"/>
</dbReference>
<dbReference type="Pfam" id="PF01266">
    <property type="entry name" value="DAO"/>
    <property type="match status" value="1"/>
</dbReference>
<evidence type="ECO:0000256" key="3">
    <source>
        <dbReference type="ARBA" id="ARBA00022630"/>
    </source>
</evidence>
<sequence>MVNTTEVLVVGGGATGTGIARDLALRGVDVTLAERRGLAGGTSGRSHSLLHSGARYAEADPVGAEECIEENRILRRIAGECIGESGGLFVQLEADDPAYFEEKYEACEERGIPAEVIDGDEARRRVPDLSEDAVRAMVVPDGVVYPSRLAAANAADARDNGATILTHAPAEGMTVEGGCIVRVELGGAADVEPDFVVNAAGTWAGQVAAMAGVELEMRPTKGVMISVYYDGLDPVLNRCRPPADGDIIVPHDTEVVLGTTSVEVDDPDDFEEEEWEVEAMFEECSKMLPPVADAEVSRRWWGVRPLYAPDEASRGGRGISRGFFVVDHAADPDDEAATGRSASPGENVENFASIVGGKLTTYRVMAEQMSDFVADRLGVDEPCLTDERPLPGADDPERLDTFVEAFDARSPSDEDVLSPSVHGAD</sequence>
<dbReference type="AlphaFoldDB" id="A0A1H1AMG7"/>
<dbReference type="InterPro" id="IPR036188">
    <property type="entry name" value="FAD/NAD-bd_sf"/>
</dbReference>
<dbReference type="InterPro" id="IPR006076">
    <property type="entry name" value="FAD-dep_OxRdtase"/>
</dbReference>
<comment type="similarity">
    <text evidence="2 6">Belongs to the FAD-dependent glycerol-3-phosphate dehydrogenase family.</text>
</comment>
<keyword evidence="5 6" id="KW-0560">Oxidoreductase</keyword>
<keyword evidence="3 6" id="KW-0285">Flavoprotein</keyword>
<dbReference type="PROSITE" id="PS00978">
    <property type="entry name" value="FAD_G3PDH_2"/>
    <property type="match status" value="1"/>
</dbReference>
<dbReference type="RefSeq" id="WP_092535027.1">
    <property type="nucleotide sequence ID" value="NZ_FNKQ01000002.1"/>
</dbReference>
<evidence type="ECO:0000313" key="9">
    <source>
        <dbReference type="EMBL" id="SDQ40782.1"/>
    </source>
</evidence>
<dbReference type="PANTHER" id="PTHR11985">
    <property type="entry name" value="GLYCEROL-3-PHOSPHATE DEHYDROGENASE"/>
    <property type="match status" value="1"/>
</dbReference>
<dbReference type="Proteomes" id="UP000199289">
    <property type="component" value="Unassembled WGS sequence"/>
</dbReference>
<dbReference type="EMBL" id="FNKQ01000002">
    <property type="protein sequence ID" value="SDQ40782.1"/>
    <property type="molecule type" value="Genomic_DNA"/>
</dbReference>
<dbReference type="PRINTS" id="PR01001">
    <property type="entry name" value="FADG3PDH"/>
</dbReference>
<comment type="catalytic activity">
    <reaction evidence="6">
        <text>a quinone + sn-glycerol 3-phosphate = dihydroxyacetone phosphate + a quinol</text>
        <dbReference type="Rhea" id="RHEA:18977"/>
        <dbReference type="ChEBI" id="CHEBI:24646"/>
        <dbReference type="ChEBI" id="CHEBI:57597"/>
        <dbReference type="ChEBI" id="CHEBI:57642"/>
        <dbReference type="ChEBI" id="CHEBI:132124"/>
        <dbReference type="EC" id="1.1.5.3"/>
    </reaction>
</comment>
<evidence type="ECO:0000259" key="7">
    <source>
        <dbReference type="Pfam" id="PF01266"/>
    </source>
</evidence>
<reference evidence="9" key="2">
    <citation type="submission" date="2016-10" db="EMBL/GenBank/DDBJ databases">
        <authorList>
            <person name="de Groot N.N."/>
        </authorList>
    </citation>
    <scope>NUCLEOTIDE SEQUENCE [LARGE SCALE GENOMIC DNA]</scope>
    <source>
        <strain evidence="9">CGMCC 1.12397</strain>
    </source>
</reference>
<comment type="cofactor">
    <cofactor evidence="1 6">
        <name>FAD</name>
        <dbReference type="ChEBI" id="CHEBI:57692"/>
    </cofactor>
</comment>
<organism evidence="9 10">
    <name type="scientific">Halopelagius longus</name>
    <dbReference type="NCBI Taxonomy" id="1236180"/>
    <lineage>
        <taxon>Archaea</taxon>
        <taxon>Methanobacteriati</taxon>
        <taxon>Methanobacteriota</taxon>
        <taxon>Stenosarchaea group</taxon>
        <taxon>Halobacteria</taxon>
        <taxon>Halobacteriales</taxon>
        <taxon>Haloferacaceae</taxon>
    </lineage>
</organism>
<evidence type="ECO:0000256" key="6">
    <source>
        <dbReference type="RuleBase" id="RU361217"/>
    </source>
</evidence>
<name>A0A1H1AMG7_9EURY</name>
<dbReference type="SUPFAM" id="SSF51905">
    <property type="entry name" value="FAD/NAD(P)-binding domain"/>
    <property type="match status" value="1"/>
</dbReference>
<evidence type="ECO:0000256" key="4">
    <source>
        <dbReference type="ARBA" id="ARBA00022827"/>
    </source>
</evidence>
<dbReference type="GO" id="GO:0009331">
    <property type="term" value="C:glycerol-3-phosphate dehydrogenase (FAD) complex"/>
    <property type="evidence" value="ECO:0007669"/>
    <property type="project" value="UniProtKB-UniRule"/>
</dbReference>
<feature type="domain" description="FAD dependent oxidoreductase" evidence="7">
    <location>
        <begin position="7"/>
        <end position="326"/>
    </location>
</feature>
<dbReference type="Gene3D" id="3.30.9.10">
    <property type="entry name" value="D-Amino Acid Oxidase, subunit A, domain 2"/>
    <property type="match status" value="1"/>
</dbReference>
<reference evidence="10" key="1">
    <citation type="submission" date="2016-10" db="EMBL/GenBank/DDBJ databases">
        <authorList>
            <person name="Varghese N."/>
            <person name="Submissions S."/>
        </authorList>
    </citation>
    <scope>NUCLEOTIDE SEQUENCE [LARGE SCALE GENOMIC DNA]</scope>
    <source>
        <strain evidence="10">CGMCC 1.12397</strain>
    </source>
</reference>
<evidence type="ECO:0000313" key="8">
    <source>
        <dbReference type="EMBL" id="RDI70438.1"/>
    </source>
</evidence>
<accession>A0A1H1AMG7</accession>
<evidence type="ECO:0000313" key="11">
    <source>
        <dbReference type="Proteomes" id="UP000255421"/>
    </source>
</evidence>
<evidence type="ECO:0000256" key="2">
    <source>
        <dbReference type="ARBA" id="ARBA00007330"/>
    </source>
</evidence>
<dbReference type="GO" id="GO:0006072">
    <property type="term" value="P:glycerol-3-phosphate metabolic process"/>
    <property type="evidence" value="ECO:0007669"/>
    <property type="project" value="UniProtKB-UniRule"/>
</dbReference>
<dbReference type="InterPro" id="IPR000447">
    <property type="entry name" value="G3P_DH_FAD-dep"/>
</dbReference>
<evidence type="ECO:0000256" key="5">
    <source>
        <dbReference type="ARBA" id="ARBA00023002"/>
    </source>
</evidence>
<keyword evidence="4" id="KW-0274">FAD</keyword>
<dbReference type="EC" id="1.1.5.3" evidence="6"/>
<keyword evidence="11" id="KW-1185">Reference proteome</keyword>
<dbReference type="OrthoDB" id="36306at2157"/>
<dbReference type="Proteomes" id="UP000255421">
    <property type="component" value="Unassembled WGS sequence"/>
</dbReference>
<dbReference type="EMBL" id="QQST01000001">
    <property type="protein sequence ID" value="RDI70438.1"/>
    <property type="molecule type" value="Genomic_DNA"/>
</dbReference>
<gene>
    <name evidence="8" type="ORF">DWB78_01165</name>
    <name evidence="9" type="ORF">SAMN05216278_1403</name>
</gene>
<reference evidence="8 11" key="3">
    <citation type="submission" date="2018-07" db="EMBL/GenBank/DDBJ databases">
        <title>Genome sequence of extremly halophilic archaeon Halopelagius longus strain BC12-B1.</title>
        <authorList>
            <person name="Zhang X."/>
        </authorList>
    </citation>
    <scope>NUCLEOTIDE SEQUENCE [LARGE SCALE GENOMIC DNA]</scope>
    <source>
        <strain evidence="8 11">BC12-B1</strain>
    </source>
</reference>
<evidence type="ECO:0000313" key="10">
    <source>
        <dbReference type="Proteomes" id="UP000199289"/>
    </source>
</evidence>
<protein>
    <recommendedName>
        <fullName evidence="6">Glycerol-3-phosphate dehydrogenase</fullName>
        <ecNumber evidence="6">1.1.5.3</ecNumber>
    </recommendedName>
</protein>
<evidence type="ECO:0000256" key="1">
    <source>
        <dbReference type="ARBA" id="ARBA00001974"/>
    </source>
</evidence>
<dbReference type="PANTHER" id="PTHR11985:SF15">
    <property type="entry name" value="GLYCEROL-3-PHOSPHATE DEHYDROGENASE, MITOCHONDRIAL"/>
    <property type="match status" value="1"/>
</dbReference>
<proteinExistence type="inferred from homology"/>
<dbReference type="GO" id="GO:0004368">
    <property type="term" value="F:glycerol-3-phosphate dehydrogenase (quinone) activity"/>
    <property type="evidence" value="ECO:0007669"/>
    <property type="project" value="UniProtKB-EC"/>
</dbReference>